<reference evidence="6 7" key="1">
    <citation type="submission" date="2024-07" db="EMBL/GenBank/DDBJ databases">
        <title>Chromosome-level genome assembly of the water stick insect Ranatra chinensis (Heteroptera: Nepidae).</title>
        <authorList>
            <person name="Liu X."/>
        </authorList>
    </citation>
    <scope>NUCLEOTIDE SEQUENCE [LARGE SCALE GENOMIC DNA]</scope>
    <source>
        <strain evidence="6">Cailab_2021Rc</strain>
        <tissue evidence="6">Muscle</tissue>
    </source>
</reference>
<keyword evidence="7" id="KW-1185">Reference proteome</keyword>
<gene>
    <name evidence="6" type="ORF">AAG570_009746</name>
</gene>
<proteinExistence type="predicted"/>
<evidence type="ECO:0000256" key="2">
    <source>
        <dbReference type="ARBA" id="ARBA00022692"/>
    </source>
</evidence>
<feature type="transmembrane region" description="Helical" evidence="5">
    <location>
        <begin position="271"/>
        <end position="295"/>
    </location>
</feature>
<dbReference type="AlphaFoldDB" id="A0ABD0YQK2"/>
<feature type="transmembrane region" description="Helical" evidence="5">
    <location>
        <begin position="392"/>
        <end position="411"/>
    </location>
</feature>
<evidence type="ECO:0000256" key="4">
    <source>
        <dbReference type="ARBA" id="ARBA00023136"/>
    </source>
</evidence>
<dbReference type="PIRSF" id="PIRSF006060">
    <property type="entry name" value="AA_transporter"/>
    <property type="match status" value="1"/>
</dbReference>
<accession>A0ABD0YQK2</accession>
<protein>
    <submittedName>
        <fullName evidence="6">Uncharacterized protein</fullName>
    </submittedName>
</protein>
<feature type="transmembrane region" description="Helical" evidence="5">
    <location>
        <begin position="32"/>
        <end position="55"/>
    </location>
</feature>
<dbReference type="Gene3D" id="1.20.1740.10">
    <property type="entry name" value="Amino acid/polyamine transporter I"/>
    <property type="match status" value="1"/>
</dbReference>
<keyword evidence="2 5" id="KW-0812">Transmembrane</keyword>
<dbReference type="Pfam" id="PF13520">
    <property type="entry name" value="AA_permease_2"/>
    <property type="match status" value="1"/>
</dbReference>
<evidence type="ECO:0000256" key="3">
    <source>
        <dbReference type="ARBA" id="ARBA00022989"/>
    </source>
</evidence>
<evidence type="ECO:0000256" key="1">
    <source>
        <dbReference type="ARBA" id="ARBA00004141"/>
    </source>
</evidence>
<dbReference type="GO" id="GO:0016020">
    <property type="term" value="C:membrane"/>
    <property type="evidence" value="ECO:0007669"/>
    <property type="project" value="UniProtKB-SubCell"/>
</dbReference>
<evidence type="ECO:0000313" key="7">
    <source>
        <dbReference type="Proteomes" id="UP001558652"/>
    </source>
</evidence>
<comment type="caution">
    <text evidence="6">The sequence shown here is derived from an EMBL/GenBank/DDBJ whole genome shotgun (WGS) entry which is preliminary data.</text>
</comment>
<evidence type="ECO:0000313" key="6">
    <source>
        <dbReference type="EMBL" id="KAL1138051.1"/>
    </source>
</evidence>
<dbReference type="InterPro" id="IPR002293">
    <property type="entry name" value="AA/rel_permease1"/>
</dbReference>
<dbReference type="EMBL" id="JBFDAA010000004">
    <property type="protein sequence ID" value="KAL1138051.1"/>
    <property type="molecule type" value="Genomic_DNA"/>
</dbReference>
<feature type="transmembrane region" description="Helical" evidence="5">
    <location>
        <begin position="61"/>
        <end position="80"/>
    </location>
</feature>
<feature type="transmembrane region" description="Helical" evidence="5">
    <location>
        <begin position="315"/>
        <end position="339"/>
    </location>
</feature>
<dbReference type="PANTHER" id="PTHR43243:SF105">
    <property type="entry name" value="CATIONIC AMINO ACID TRANSPORTER C-TERMINAL DOMAIN-CONTAINING PROTEIN"/>
    <property type="match status" value="1"/>
</dbReference>
<feature type="transmembrane region" description="Helical" evidence="5">
    <location>
        <begin position="158"/>
        <end position="176"/>
    </location>
</feature>
<keyword evidence="3 5" id="KW-1133">Transmembrane helix</keyword>
<dbReference type="FunFam" id="1.20.1740.10:FF:000010">
    <property type="entry name" value="probable cationic amino acid transporter"/>
    <property type="match status" value="1"/>
</dbReference>
<dbReference type="Proteomes" id="UP001558652">
    <property type="component" value="Unassembled WGS sequence"/>
</dbReference>
<feature type="transmembrane region" description="Helical" evidence="5">
    <location>
        <begin position="183"/>
        <end position="205"/>
    </location>
</feature>
<feature type="transmembrane region" description="Helical" evidence="5">
    <location>
        <begin position="92"/>
        <end position="113"/>
    </location>
</feature>
<dbReference type="PANTHER" id="PTHR43243">
    <property type="entry name" value="INNER MEMBRANE TRANSPORTER YGJI-RELATED"/>
    <property type="match status" value="1"/>
</dbReference>
<comment type="subcellular location">
    <subcellularLocation>
        <location evidence="1">Membrane</location>
        <topology evidence="1">Multi-pass membrane protein</topology>
    </subcellularLocation>
</comment>
<name>A0ABD0YQK2_9HEMI</name>
<sequence length="487" mass="53104">MSWLKQLIRKKNLKETAQEGSQLGKVLSTFDLTALGVGCTLGVGIFVLPGAVAKYLAGPGVIFSFFYAALTSVFAGLCFAEFGARVPKAGSAYTYSYVTVGEFIAFVIGWTLIMEYAIGSASVAKGLSVYLSSSFNGKLEDFHRRYFPLGETPFFAEYFDFFGFIITITTTIGLAVGVKESVLLNNFLTSINVSIVLFVIIVGSFKADLKNWEIPASDVPEWAGTGGFLPYGISGTIAGAATCFFGYVGFDCISASGEEVKNPQKAIPLSIILSLTIVFFAYFGISAVITLMWPYYLQDPDAPLPYVFLKVNWPWAQWIVVVGGVFGLLASMIGGMFPLPRIIYAMANDGLLFKCLGIVNVKFQTPLIGTVISGIITGIMAGALKLKQLVDLMSIGTLLAYTIVSACVLLLRDSEPYEYIEQTNLVTSKIKVTFRSILGQLFNYKVLKTPSEITSTVVTINTFLFSKLAITYFTAWYNFGVYFNALF</sequence>
<organism evidence="6 7">
    <name type="scientific">Ranatra chinensis</name>
    <dbReference type="NCBI Taxonomy" id="642074"/>
    <lineage>
        <taxon>Eukaryota</taxon>
        <taxon>Metazoa</taxon>
        <taxon>Ecdysozoa</taxon>
        <taxon>Arthropoda</taxon>
        <taxon>Hexapoda</taxon>
        <taxon>Insecta</taxon>
        <taxon>Pterygota</taxon>
        <taxon>Neoptera</taxon>
        <taxon>Paraneoptera</taxon>
        <taxon>Hemiptera</taxon>
        <taxon>Heteroptera</taxon>
        <taxon>Panheteroptera</taxon>
        <taxon>Nepomorpha</taxon>
        <taxon>Nepidae</taxon>
        <taxon>Ranatrinae</taxon>
        <taxon>Ranatra</taxon>
    </lineage>
</organism>
<feature type="transmembrane region" description="Helical" evidence="5">
    <location>
        <begin position="228"/>
        <end position="250"/>
    </location>
</feature>
<evidence type="ECO:0000256" key="5">
    <source>
        <dbReference type="SAM" id="Phobius"/>
    </source>
</evidence>
<keyword evidence="4 5" id="KW-0472">Membrane</keyword>
<feature type="transmembrane region" description="Helical" evidence="5">
    <location>
        <begin position="351"/>
        <end position="380"/>
    </location>
</feature>